<gene>
    <name evidence="3" type="ORF">H9622_08005</name>
</gene>
<protein>
    <submittedName>
        <fullName evidence="3">VanZ family protein</fullName>
    </submittedName>
</protein>
<proteinExistence type="predicted"/>
<comment type="caution">
    <text evidence="3">The sequence shown here is derived from an EMBL/GenBank/DDBJ whole genome shotgun (WGS) entry which is preliminary data.</text>
</comment>
<keyword evidence="1" id="KW-0472">Membrane</keyword>
<feature type="transmembrane region" description="Helical" evidence="1">
    <location>
        <begin position="65"/>
        <end position="83"/>
    </location>
</feature>
<keyword evidence="4" id="KW-1185">Reference proteome</keyword>
<evidence type="ECO:0000259" key="2">
    <source>
        <dbReference type="Pfam" id="PF04892"/>
    </source>
</evidence>
<accession>A0ABR8X2Q5</accession>
<keyword evidence="1" id="KW-1133">Transmembrane helix</keyword>
<reference evidence="3 4" key="1">
    <citation type="submission" date="2020-08" db="EMBL/GenBank/DDBJ databases">
        <title>A Genomic Blueprint of the Chicken Gut Microbiome.</title>
        <authorList>
            <person name="Gilroy R."/>
            <person name="Ravi A."/>
            <person name="Getino M."/>
            <person name="Pursley I."/>
            <person name="Horton D.L."/>
            <person name="Alikhan N.-F."/>
            <person name="Baker D."/>
            <person name="Gharbi K."/>
            <person name="Hall N."/>
            <person name="Watson M."/>
            <person name="Adriaenssens E.M."/>
            <person name="Foster-Nyarko E."/>
            <person name="Jarju S."/>
            <person name="Secka A."/>
            <person name="Antonio M."/>
            <person name="Oren A."/>
            <person name="Chaudhuri R."/>
            <person name="La Ragione R.M."/>
            <person name="Hildebrand F."/>
            <person name="Pallen M.J."/>
        </authorList>
    </citation>
    <scope>NUCLEOTIDE SEQUENCE [LARGE SCALE GENOMIC DNA]</scope>
    <source>
        <strain evidence="3 4">Sa1CUA4</strain>
    </source>
</reference>
<evidence type="ECO:0000313" key="4">
    <source>
        <dbReference type="Proteomes" id="UP000602532"/>
    </source>
</evidence>
<keyword evidence="1" id="KW-0812">Transmembrane</keyword>
<feature type="domain" description="VanZ-like" evidence="2">
    <location>
        <begin position="61"/>
        <end position="136"/>
    </location>
</feature>
<dbReference type="RefSeq" id="WP_191765866.1">
    <property type="nucleotide sequence ID" value="NZ_JACSPM010000002.1"/>
</dbReference>
<dbReference type="InterPro" id="IPR006976">
    <property type="entry name" value="VanZ-like"/>
</dbReference>
<evidence type="ECO:0000256" key="1">
    <source>
        <dbReference type="SAM" id="Phobius"/>
    </source>
</evidence>
<name>A0ABR8X2Q5_9MICO</name>
<feature type="transmembrane region" description="Helical" evidence="1">
    <location>
        <begin position="119"/>
        <end position="146"/>
    </location>
</feature>
<dbReference type="Pfam" id="PF04892">
    <property type="entry name" value="VanZ"/>
    <property type="match status" value="1"/>
</dbReference>
<dbReference type="Proteomes" id="UP000602532">
    <property type="component" value="Unassembled WGS sequence"/>
</dbReference>
<evidence type="ECO:0000313" key="3">
    <source>
        <dbReference type="EMBL" id="MBD8023529.1"/>
    </source>
</evidence>
<dbReference type="EMBL" id="JACSPM010000002">
    <property type="protein sequence ID" value="MBD8023529.1"/>
    <property type="molecule type" value="Genomic_DNA"/>
</dbReference>
<sequence>MSNDSPAARPRSARTIAAALAVTAVGILTLAPRSLVAPARGAFLTAVDAASAPLLAWLPFGDAERVLNTVMFVPLGATVALLLGRRWWPLAILTCSAVSACVEHVQGSIPGRVPDPADVLWNTVGAAIGVAVVTVVRLIGGAVRSLRRADRMRRSRP</sequence>
<organism evidence="3 4">
    <name type="scientific">Microbacterium gallinarum</name>
    <dbReference type="NCBI Taxonomy" id="2762209"/>
    <lineage>
        <taxon>Bacteria</taxon>
        <taxon>Bacillati</taxon>
        <taxon>Actinomycetota</taxon>
        <taxon>Actinomycetes</taxon>
        <taxon>Micrococcales</taxon>
        <taxon>Microbacteriaceae</taxon>
        <taxon>Microbacterium</taxon>
    </lineage>
</organism>